<reference evidence="3" key="1">
    <citation type="submission" date="2021-01" db="EMBL/GenBank/DDBJ databases">
        <authorList>
            <consortium name="Genoscope - CEA"/>
            <person name="William W."/>
        </authorList>
    </citation>
    <scope>NUCLEOTIDE SEQUENCE</scope>
</reference>
<dbReference type="SUPFAM" id="SSF47699">
    <property type="entry name" value="Bifunctional inhibitor/lipid-transfer protein/seed storage 2S albumin"/>
    <property type="match status" value="1"/>
</dbReference>
<dbReference type="InterPro" id="IPR027923">
    <property type="entry name" value="Hydrophob_seed_dom"/>
</dbReference>
<feature type="domain" description="Bifunctional inhibitor/plant lipid transfer protein/seed storage helical" evidence="2">
    <location>
        <begin position="83"/>
        <end position="165"/>
    </location>
</feature>
<organism evidence="3">
    <name type="scientific">Brassica napus</name>
    <name type="common">Rape</name>
    <dbReference type="NCBI Taxonomy" id="3708"/>
    <lineage>
        <taxon>Eukaryota</taxon>
        <taxon>Viridiplantae</taxon>
        <taxon>Streptophyta</taxon>
        <taxon>Embryophyta</taxon>
        <taxon>Tracheophyta</taxon>
        <taxon>Spermatophyta</taxon>
        <taxon>Magnoliopsida</taxon>
        <taxon>eudicotyledons</taxon>
        <taxon>Gunneridae</taxon>
        <taxon>Pentapetalae</taxon>
        <taxon>rosids</taxon>
        <taxon>malvids</taxon>
        <taxon>Brassicales</taxon>
        <taxon>Brassicaceae</taxon>
        <taxon>Brassiceae</taxon>
        <taxon>Brassica</taxon>
    </lineage>
</organism>
<dbReference type="AlphaFoldDB" id="A0A816K7L6"/>
<dbReference type="Gene3D" id="1.10.110.10">
    <property type="entry name" value="Plant lipid-transfer and hydrophobic proteins"/>
    <property type="match status" value="1"/>
</dbReference>
<dbReference type="Pfam" id="PF14547">
    <property type="entry name" value="Hydrophob_seed"/>
    <property type="match status" value="1"/>
</dbReference>
<protein>
    <submittedName>
        <fullName evidence="3">(rape) hypothetical protein</fullName>
    </submittedName>
</protein>
<dbReference type="SMART" id="SM00499">
    <property type="entry name" value="AAI"/>
    <property type="match status" value="1"/>
</dbReference>
<dbReference type="PANTHER" id="PTHR31731">
    <property type="match status" value="1"/>
</dbReference>
<evidence type="ECO:0000313" key="3">
    <source>
        <dbReference type="EMBL" id="CAF1916306.1"/>
    </source>
</evidence>
<dbReference type="InterPro" id="IPR036312">
    <property type="entry name" value="Bifun_inhib/LTP/seed_sf"/>
</dbReference>
<dbReference type="OrthoDB" id="696558at2759"/>
<proteinExistence type="inferred from homology"/>
<comment type="similarity">
    <text evidence="1">Belongs to the plant LTP family. PEARLI1 subfamily.</text>
</comment>
<gene>
    <name evidence="3" type="ORF">DARMORV10_C02P39340.1</name>
</gene>
<dbReference type="CDD" id="cd01958">
    <property type="entry name" value="HPS_like"/>
    <property type="match status" value="1"/>
</dbReference>
<dbReference type="InterPro" id="IPR016140">
    <property type="entry name" value="Bifunc_inhib/LTP/seed_store"/>
</dbReference>
<dbReference type="KEGG" id="bna:106426548"/>
<accession>A0A816K7L6</accession>
<name>A0A816K7L6_BRANA</name>
<evidence type="ECO:0000259" key="2">
    <source>
        <dbReference type="SMART" id="SM00499"/>
    </source>
</evidence>
<sequence length="165" mass="17570">MIAATCTMIIDKYPTRESKLKGLSSSTSSISRSYRTSYANKAMAISKAFPLLLVLLLVLNLTFSFCNAVKQCPPPTKQSSMKCPRDTVKFGVCGSWLGLVHEVIGTPPSQECCSLVKGLADLEAAICLCTALKTSLLGVAPVKLPVALTLHLNSCGKTLPQGFVC</sequence>
<evidence type="ECO:0000256" key="1">
    <source>
        <dbReference type="ARBA" id="ARBA00008965"/>
    </source>
</evidence>
<dbReference type="InterPro" id="IPR051636">
    <property type="entry name" value="Plant_LTP/defense-related"/>
</dbReference>
<dbReference type="EMBL" id="HG994366">
    <property type="protein sequence ID" value="CAF1916306.1"/>
    <property type="molecule type" value="Genomic_DNA"/>
</dbReference>
<dbReference type="Proteomes" id="UP001295469">
    <property type="component" value="Chromosome C02"/>
</dbReference>